<feature type="transmembrane region" description="Helical" evidence="1">
    <location>
        <begin position="20"/>
        <end position="41"/>
    </location>
</feature>
<name>A0ABY7AT72_9ALTE</name>
<reference evidence="2" key="1">
    <citation type="submission" date="2022-10" db="EMBL/GenBank/DDBJ databases">
        <title>Catenovulum adriacola sp. nov. isolated in the Harbour of Susak.</title>
        <authorList>
            <person name="Schoch T."/>
            <person name="Reich S.J."/>
            <person name="Stoeferle S."/>
            <person name="Flaiz M."/>
            <person name="Kazda M."/>
            <person name="Riedel C.U."/>
            <person name="Duerre P."/>
        </authorList>
    </citation>
    <scope>NUCLEOTIDE SEQUENCE</scope>
    <source>
        <strain evidence="2">TS8</strain>
        <plasmid evidence="2">pCadTS8_2</plasmid>
    </source>
</reference>
<dbReference type="RefSeq" id="WP_268077259.1">
    <property type="nucleotide sequence ID" value="NZ_CP109967.1"/>
</dbReference>
<accession>A0ABY7AT72</accession>
<gene>
    <name evidence="2" type="ORF">OLW01_17160</name>
</gene>
<keyword evidence="2" id="KW-0614">Plasmid</keyword>
<evidence type="ECO:0000313" key="3">
    <source>
        <dbReference type="Proteomes" id="UP001163726"/>
    </source>
</evidence>
<geneLocation type="plasmid" evidence="2 3">
    <name>pCadTS8_2</name>
</geneLocation>
<keyword evidence="1" id="KW-0812">Transmembrane</keyword>
<proteinExistence type="predicted"/>
<keyword evidence="1" id="KW-0472">Membrane</keyword>
<dbReference type="Proteomes" id="UP001163726">
    <property type="component" value="Plasmid pCadTS8_2"/>
</dbReference>
<organism evidence="2 3">
    <name type="scientific">Catenovulum adriaticum</name>
    <dbReference type="NCBI Taxonomy" id="2984846"/>
    <lineage>
        <taxon>Bacteria</taxon>
        <taxon>Pseudomonadati</taxon>
        <taxon>Pseudomonadota</taxon>
        <taxon>Gammaproteobacteria</taxon>
        <taxon>Alteromonadales</taxon>
        <taxon>Alteromonadaceae</taxon>
        <taxon>Catenovulum</taxon>
    </lineage>
</organism>
<evidence type="ECO:0000256" key="1">
    <source>
        <dbReference type="SAM" id="Phobius"/>
    </source>
</evidence>
<dbReference type="EMBL" id="CP109967">
    <property type="protein sequence ID" value="WAJ72458.1"/>
    <property type="molecule type" value="Genomic_DNA"/>
</dbReference>
<evidence type="ECO:0000313" key="2">
    <source>
        <dbReference type="EMBL" id="WAJ72458.1"/>
    </source>
</evidence>
<protein>
    <submittedName>
        <fullName evidence="2">Uncharacterized protein</fullName>
    </submittedName>
</protein>
<sequence>MIEDPNVIHSMIKDPAYFQVAFYIISPLITFLAVSVAYMAIYRQSKPNVLAHYEPSNNAGSVIDLVICNYGGGTARNVSFSIPIPIGCWGIEKSDKVDPSEFLDINIPVLVSGKSLRYQAGQYGGLSSQLGENLPVTANYNYRTPLRRNKKGKDISILDIKYMARMHSANSPAYDLADAMKGRNNTIFLKTNDQLKAVNSNLARIAKVLENNINTENGNA</sequence>
<keyword evidence="1" id="KW-1133">Transmembrane helix</keyword>
<keyword evidence="3" id="KW-1185">Reference proteome</keyword>